<feature type="region of interest" description="Disordered" evidence="4">
    <location>
        <begin position="1"/>
        <end position="34"/>
    </location>
</feature>
<feature type="domain" description="Gamma-glutamylcyclotransferase AIG2-like" evidence="5">
    <location>
        <begin position="78"/>
        <end position="194"/>
    </location>
</feature>
<dbReference type="PANTHER" id="PTHR31544">
    <property type="entry name" value="AIG2-LIKE PROTEIN D"/>
    <property type="match status" value="1"/>
</dbReference>
<dbReference type="AlphaFoldDB" id="A0A8K0R1K3"/>
<keyword evidence="2" id="KW-0808">Transferase</keyword>
<comment type="similarity">
    <text evidence="1">Belongs to the gamma-glutamylcyclotransferase family.</text>
</comment>
<dbReference type="InterPro" id="IPR009288">
    <property type="entry name" value="AIG2-like_dom"/>
</dbReference>
<dbReference type="CDD" id="cd06661">
    <property type="entry name" value="GGCT_like"/>
    <property type="match status" value="1"/>
</dbReference>
<name>A0A8K0R1K3_9PLEO</name>
<dbReference type="PANTHER" id="PTHR31544:SF2">
    <property type="entry name" value="AIG2-LIKE PROTEIN D"/>
    <property type="match status" value="1"/>
</dbReference>
<evidence type="ECO:0000256" key="3">
    <source>
        <dbReference type="ARBA" id="ARBA00030602"/>
    </source>
</evidence>
<dbReference type="Pfam" id="PF06094">
    <property type="entry name" value="GGACT"/>
    <property type="match status" value="1"/>
</dbReference>
<dbReference type="Proteomes" id="UP000813461">
    <property type="component" value="Unassembled WGS sequence"/>
</dbReference>
<proteinExistence type="inferred from homology"/>
<dbReference type="Gene3D" id="3.10.490.10">
    <property type="entry name" value="Gamma-glutamyl cyclotransferase-like"/>
    <property type="match status" value="1"/>
</dbReference>
<dbReference type="EMBL" id="JAGMVJ010000013">
    <property type="protein sequence ID" value="KAH7083694.1"/>
    <property type="molecule type" value="Genomic_DNA"/>
</dbReference>
<dbReference type="SUPFAM" id="SSF110857">
    <property type="entry name" value="Gamma-glutamyl cyclotransferase-like"/>
    <property type="match status" value="1"/>
</dbReference>
<evidence type="ECO:0000256" key="4">
    <source>
        <dbReference type="SAM" id="MobiDB-lite"/>
    </source>
</evidence>
<evidence type="ECO:0000313" key="7">
    <source>
        <dbReference type="Proteomes" id="UP000813461"/>
    </source>
</evidence>
<protein>
    <recommendedName>
        <fullName evidence="3">Putative gamma-glutamylcyclotransferase</fullName>
    </recommendedName>
</protein>
<evidence type="ECO:0000256" key="2">
    <source>
        <dbReference type="ARBA" id="ARBA00022679"/>
    </source>
</evidence>
<dbReference type="OrthoDB" id="1044435at2759"/>
<evidence type="ECO:0000313" key="6">
    <source>
        <dbReference type="EMBL" id="KAH7083694.1"/>
    </source>
</evidence>
<evidence type="ECO:0000259" key="5">
    <source>
        <dbReference type="Pfam" id="PF06094"/>
    </source>
</evidence>
<accession>A0A8K0R1K3</accession>
<dbReference type="InterPro" id="IPR036568">
    <property type="entry name" value="GGCT-like_sf"/>
</dbReference>
<organism evidence="6 7">
    <name type="scientific">Paraphoma chrysanthemicola</name>
    <dbReference type="NCBI Taxonomy" id="798071"/>
    <lineage>
        <taxon>Eukaryota</taxon>
        <taxon>Fungi</taxon>
        <taxon>Dikarya</taxon>
        <taxon>Ascomycota</taxon>
        <taxon>Pezizomycotina</taxon>
        <taxon>Dothideomycetes</taxon>
        <taxon>Pleosporomycetidae</taxon>
        <taxon>Pleosporales</taxon>
        <taxon>Pleosporineae</taxon>
        <taxon>Phaeosphaeriaceae</taxon>
        <taxon>Paraphoma</taxon>
    </lineage>
</organism>
<dbReference type="GO" id="GO:0016740">
    <property type="term" value="F:transferase activity"/>
    <property type="evidence" value="ECO:0007669"/>
    <property type="project" value="UniProtKB-KW"/>
</dbReference>
<dbReference type="InterPro" id="IPR013024">
    <property type="entry name" value="GGCT-like"/>
</dbReference>
<reference evidence="6" key="1">
    <citation type="journal article" date="2021" name="Nat. Commun.">
        <title>Genetic determinants of endophytism in the Arabidopsis root mycobiome.</title>
        <authorList>
            <person name="Mesny F."/>
            <person name="Miyauchi S."/>
            <person name="Thiergart T."/>
            <person name="Pickel B."/>
            <person name="Atanasova L."/>
            <person name="Karlsson M."/>
            <person name="Huettel B."/>
            <person name="Barry K.W."/>
            <person name="Haridas S."/>
            <person name="Chen C."/>
            <person name="Bauer D."/>
            <person name="Andreopoulos W."/>
            <person name="Pangilinan J."/>
            <person name="LaButti K."/>
            <person name="Riley R."/>
            <person name="Lipzen A."/>
            <person name="Clum A."/>
            <person name="Drula E."/>
            <person name="Henrissat B."/>
            <person name="Kohler A."/>
            <person name="Grigoriev I.V."/>
            <person name="Martin F.M."/>
            <person name="Hacquard S."/>
        </authorList>
    </citation>
    <scope>NUCLEOTIDE SEQUENCE</scope>
    <source>
        <strain evidence="6">MPI-SDFR-AT-0120</strain>
    </source>
</reference>
<keyword evidence="7" id="KW-1185">Reference proteome</keyword>
<gene>
    <name evidence="6" type="ORF">FB567DRAFT_90202</name>
</gene>
<dbReference type="InterPro" id="IPR045038">
    <property type="entry name" value="AIG2-like"/>
</dbReference>
<evidence type="ECO:0000256" key="1">
    <source>
        <dbReference type="ARBA" id="ARBA00008861"/>
    </source>
</evidence>
<comment type="caution">
    <text evidence="6">The sequence shown here is derived from an EMBL/GenBank/DDBJ whole genome shotgun (WGS) entry which is preliminary data.</text>
</comment>
<sequence>MNHIAQTGSAKPFISDTRGGIEGDRPSPQAGNDDISTTIAQQEHRQIDAEHSRLYLLALSNRWPRHELYHQIVPTPPIFVYCSLMLPWVMAKVLGSEVEQTTTYMSSATLPGFSRLTVKYAELPTIVHAQPKGERKSQDAVQGLLLGSLKDWALQRIEEYIVLENHERDIVEVEVTTTGGEKIIVAAYAYVWSGPSTLLEDRIWDPLQYMKGRDY</sequence>